<dbReference type="RefSeq" id="WP_158983635.1">
    <property type="nucleotide sequence ID" value="NZ_BAABKY010000001.1"/>
</dbReference>
<keyword evidence="3" id="KW-1185">Reference proteome</keyword>
<keyword evidence="1" id="KW-1133">Transmembrane helix</keyword>
<accession>A0ABP9KYC2</accession>
<feature type="transmembrane region" description="Helical" evidence="1">
    <location>
        <begin position="53"/>
        <end position="70"/>
    </location>
</feature>
<feature type="transmembrane region" description="Helical" evidence="1">
    <location>
        <begin position="90"/>
        <end position="111"/>
    </location>
</feature>
<dbReference type="EMBL" id="BAABKY010000001">
    <property type="protein sequence ID" value="GAA5066693.1"/>
    <property type="molecule type" value="Genomic_DNA"/>
</dbReference>
<keyword evidence="1" id="KW-0472">Membrane</keyword>
<evidence type="ECO:0000256" key="1">
    <source>
        <dbReference type="SAM" id="Phobius"/>
    </source>
</evidence>
<name>A0ABP9KYC2_9GAMM</name>
<evidence type="ECO:0000313" key="2">
    <source>
        <dbReference type="EMBL" id="GAA5066693.1"/>
    </source>
</evidence>
<comment type="caution">
    <text evidence="2">The sequence shown here is derived from an EMBL/GenBank/DDBJ whole genome shotgun (WGS) entry which is preliminary data.</text>
</comment>
<dbReference type="Proteomes" id="UP001501083">
    <property type="component" value="Unassembled WGS sequence"/>
</dbReference>
<protein>
    <recommendedName>
        <fullName evidence="4">Transmembrane protein</fullName>
    </recommendedName>
</protein>
<organism evidence="2 3">
    <name type="scientific">Lysobacter panacisoli</name>
    <dbReference type="NCBI Taxonomy" id="1255263"/>
    <lineage>
        <taxon>Bacteria</taxon>
        <taxon>Pseudomonadati</taxon>
        <taxon>Pseudomonadota</taxon>
        <taxon>Gammaproteobacteria</taxon>
        <taxon>Lysobacterales</taxon>
        <taxon>Lysobacteraceae</taxon>
        <taxon>Lysobacter</taxon>
    </lineage>
</organism>
<feature type="transmembrane region" description="Helical" evidence="1">
    <location>
        <begin position="21"/>
        <end position="41"/>
    </location>
</feature>
<gene>
    <name evidence="2" type="ORF">GCM10025759_00340</name>
</gene>
<reference evidence="3" key="1">
    <citation type="journal article" date="2019" name="Int. J. Syst. Evol. Microbiol.">
        <title>The Global Catalogue of Microorganisms (GCM) 10K type strain sequencing project: providing services to taxonomists for standard genome sequencing and annotation.</title>
        <authorList>
            <consortium name="The Broad Institute Genomics Platform"/>
            <consortium name="The Broad Institute Genome Sequencing Center for Infectious Disease"/>
            <person name="Wu L."/>
            <person name="Ma J."/>
        </authorList>
    </citation>
    <scope>NUCLEOTIDE SEQUENCE [LARGE SCALE GENOMIC DNA]</scope>
    <source>
        <strain evidence="3">JCM 19212</strain>
    </source>
</reference>
<evidence type="ECO:0008006" key="4">
    <source>
        <dbReference type="Google" id="ProtNLM"/>
    </source>
</evidence>
<keyword evidence="1" id="KW-0812">Transmembrane</keyword>
<sequence length="114" mass="12090">MTVAPDPTTRPDESVDPTFRNGSMTVVGVLAAFSLGILTQWTDDPTPWHVTDLAVVAPMVVGIAAQLVALKRLLHPDSLKIASYSRAIRLFLWGLVLLASGVVIGVAQDAITAL</sequence>
<proteinExistence type="predicted"/>
<evidence type="ECO:0000313" key="3">
    <source>
        <dbReference type="Proteomes" id="UP001501083"/>
    </source>
</evidence>